<accession>A0A2I0L972</accession>
<dbReference type="Pfam" id="PF00078">
    <property type="entry name" value="RVT_1"/>
    <property type="match status" value="1"/>
</dbReference>
<dbReference type="CDD" id="cd01647">
    <property type="entry name" value="RT_LTR"/>
    <property type="match status" value="1"/>
</dbReference>
<evidence type="ECO:0000313" key="2">
    <source>
        <dbReference type="EMBL" id="PKI77244.1"/>
    </source>
</evidence>
<reference evidence="2 3" key="1">
    <citation type="submission" date="2017-11" db="EMBL/GenBank/DDBJ databases">
        <title>De-novo sequencing of pomegranate (Punica granatum L.) genome.</title>
        <authorList>
            <person name="Akparov Z."/>
            <person name="Amiraslanov A."/>
            <person name="Hajiyeva S."/>
            <person name="Abbasov M."/>
            <person name="Kaur K."/>
            <person name="Hamwieh A."/>
            <person name="Solovyev V."/>
            <person name="Salamov A."/>
            <person name="Braich B."/>
            <person name="Kosarev P."/>
            <person name="Mahmoud A."/>
            <person name="Hajiyev E."/>
            <person name="Babayeva S."/>
            <person name="Izzatullayeva V."/>
            <person name="Mammadov A."/>
            <person name="Mammadov A."/>
            <person name="Sharifova S."/>
            <person name="Ojaghi J."/>
            <person name="Eynullazada K."/>
            <person name="Bayramov B."/>
            <person name="Abdulazimova A."/>
            <person name="Shahmuradov I."/>
        </authorList>
    </citation>
    <scope>NUCLEOTIDE SEQUENCE [LARGE SCALE GENOMIC DNA]</scope>
    <source>
        <strain evidence="3">cv. AG2017</strain>
        <tissue evidence="2">Leaf</tissue>
    </source>
</reference>
<dbReference type="Proteomes" id="UP000233551">
    <property type="component" value="Unassembled WGS sequence"/>
</dbReference>
<feature type="domain" description="Reverse transcriptase" evidence="1">
    <location>
        <begin position="1"/>
        <end position="190"/>
    </location>
</feature>
<proteinExistence type="predicted"/>
<dbReference type="PROSITE" id="PS50878">
    <property type="entry name" value="RT_POL"/>
    <property type="match status" value="1"/>
</dbReference>
<dbReference type="Gene3D" id="3.30.70.270">
    <property type="match status" value="1"/>
</dbReference>
<gene>
    <name evidence="2" type="ORF">CRG98_002365</name>
</gene>
<evidence type="ECO:0000259" key="1">
    <source>
        <dbReference type="PROSITE" id="PS50878"/>
    </source>
</evidence>
<dbReference type="PANTHER" id="PTHR33064:SF37">
    <property type="entry name" value="RIBONUCLEASE H"/>
    <property type="match status" value="1"/>
</dbReference>
<dbReference type="InterPro" id="IPR043128">
    <property type="entry name" value="Rev_trsase/Diguanyl_cyclase"/>
</dbReference>
<dbReference type="InterPro" id="IPR051320">
    <property type="entry name" value="Viral_Replic_Matur_Polypro"/>
</dbReference>
<dbReference type="STRING" id="22663.A0A2I0L972"/>
<name>A0A2I0L972_PUNGR</name>
<dbReference type="Gene3D" id="3.10.10.10">
    <property type="entry name" value="HIV Type 1 Reverse Transcriptase, subunit A, domain 1"/>
    <property type="match status" value="1"/>
</dbReference>
<organism evidence="2 3">
    <name type="scientific">Punica granatum</name>
    <name type="common">Pomegranate</name>
    <dbReference type="NCBI Taxonomy" id="22663"/>
    <lineage>
        <taxon>Eukaryota</taxon>
        <taxon>Viridiplantae</taxon>
        <taxon>Streptophyta</taxon>
        <taxon>Embryophyta</taxon>
        <taxon>Tracheophyta</taxon>
        <taxon>Spermatophyta</taxon>
        <taxon>Magnoliopsida</taxon>
        <taxon>eudicotyledons</taxon>
        <taxon>Gunneridae</taxon>
        <taxon>Pentapetalae</taxon>
        <taxon>rosids</taxon>
        <taxon>malvids</taxon>
        <taxon>Myrtales</taxon>
        <taxon>Lythraceae</taxon>
        <taxon>Punica</taxon>
    </lineage>
</organism>
<protein>
    <recommendedName>
        <fullName evidence="1">Reverse transcriptase domain-containing protein</fullName>
    </recommendedName>
</protein>
<dbReference type="InterPro" id="IPR000477">
    <property type="entry name" value="RT_dom"/>
</dbReference>
<dbReference type="PANTHER" id="PTHR33064">
    <property type="entry name" value="POL PROTEIN"/>
    <property type="match status" value="1"/>
</dbReference>
<evidence type="ECO:0000313" key="3">
    <source>
        <dbReference type="Proteomes" id="UP000233551"/>
    </source>
</evidence>
<sequence>MWSISAYTLSRALKHPPSSIDLEPDSSSVLRRGGTLTRGALLAALGHTGPGVDDKFPLPNKQALFNCLSQAKVFSKFDLKAGFWQLGFHPEDKPKSRFCILNTHYQGKVMLFGLKTTSSLFQKAMCRIFSLIMDHAFVYIDDILLFGPIEEAHVHLLQQFSDIVLSYGIMLFDKKMVIGQKEIQFLEMKLANGQY</sequence>
<dbReference type="AlphaFoldDB" id="A0A2I0L972"/>
<dbReference type="EMBL" id="PGOL01000099">
    <property type="protein sequence ID" value="PKI77244.1"/>
    <property type="molecule type" value="Genomic_DNA"/>
</dbReference>
<keyword evidence="3" id="KW-1185">Reference proteome</keyword>
<comment type="caution">
    <text evidence="2">The sequence shown here is derived from an EMBL/GenBank/DDBJ whole genome shotgun (WGS) entry which is preliminary data.</text>
</comment>
<dbReference type="InterPro" id="IPR043502">
    <property type="entry name" value="DNA/RNA_pol_sf"/>
</dbReference>
<dbReference type="SUPFAM" id="SSF56672">
    <property type="entry name" value="DNA/RNA polymerases"/>
    <property type="match status" value="1"/>
</dbReference>